<dbReference type="PANTHER" id="PTHR12197">
    <property type="entry name" value="HISTONE-LYSINE N-METHYLTRANSFERASE SMYD"/>
    <property type="match status" value="1"/>
</dbReference>
<feature type="domain" description="SET" evidence="1">
    <location>
        <begin position="311"/>
        <end position="440"/>
    </location>
</feature>
<dbReference type="PROSITE" id="PS50280">
    <property type="entry name" value="SET"/>
    <property type="match status" value="1"/>
</dbReference>
<dbReference type="GeneID" id="92517767"/>
<dbReference type="InterPro" id="IPR050869">
    <property type="entry name" value="H3K4_H4K5_MeTrfase"/>
</dbReference>
<evidence type="ECO:0000313" key="3">
    <source>
        <dbReference type="Proteomes" id="UP000673552"/>
    </source>
</evidence>
<dbReference type="Gene3D" id="6.10.140.2220">
    <property type="match status" value="1"/>
</dbReference>
<dbReference type="OrthoDB" id="5945798at2759"/>
<dbReference type="GO" id="GO:0005634">
    <property type="term" value="C:nucleus"/>
    <property type="evidence" value="ECO:0007669"/>
    <property type="project" value="TreeGrafter"/>
</dbReference>
<dbReference type="AlphaFoldDB" id="A0A836HI20"/>
<proteinExistence type="predicted"/>
<dbReference type="InterPro" id="IPR011990">
    <property type="entry name" value="TPR-like_helical_dom_sf"/>
</dbReference>
<gene>
    <name evidence="2" type="ORF">LSCM1_07906</name>
</gene>
<sequence length="623" mass="68107">MSAAPDAVSAQGETMLQLRLKGNACFVDDPAEAAEYYIQAVQLYEQRHNRDAACTLDEFTKSAGNALTCLFKMGETERCAALATRALACNPILAKANAFYGLCALQDPSVDIASAGCGSAGAAALVHLCRAIYELPSMEVSTRDYVDQALTRLIAEHVSGTEAFLQSKEPGVRLFRGPCGVSVEAIRTIPPFVIVASLLSPFSVGVFEGFAGQGCCVECSKAFGFDDAEAAAEALSEDDSDGKDVNSEGKKASEKERKSLTCTTCHMVAYCCPACADAHREQHEKFECAWMRRLSEMMGGIETRQLDVPEQFFELAYHCITTLAGIKAKREGHERVLSLTSHANEVIQSLYPIGPLICDLFKGEEEAATLYTIIGVLRCNALEVADRSGLGVAQALYCGSEITSFFNHSCTPNCAIDTVGHAIITTRTVHIGEELTIAYIPQLYWPTHLRRERLSECFYFVCRCPRCQKGDKEPFERALSMERPHAPKDATKHLHPKVQIACATIRSRMAADVSQKDADELSKLLSDLLEQLFPFHYLCHEVRNCLSFVHAVLGQTRQCLCSCLDELLLWECLLPGGLPVKKMKIQNALECVQDLGAEVSSCSSALLPHLSRLALVYDADGPL</sequence>
<dbReference type="InterPro" id="IPR046341">
    <property type="entry name" value="SET_dom_sf"/>
</dbReference>
<dbReference type="PANTHER" id="PTHR12197:SF268">
    <property type="entry name" value="SET DOMAIN-CONTAINING PROTEIN"/>
    <property type="match status" value="1"/>
</dbReference>
<dbReference type="EMBL" id="JAFEUZ010000012">
    <property type="protein sequence ID" value="KAG5484530.1"/>
    <property type="molecule type" value="Genomic_DNA"/>
</dbReference>
<dbReference type="Gene3D" id="1.10.220.160">
    <property type="match status" value="1"/>
</dbReference>
<dbReference type="SUPFAM" id="SSF82199">
    <property type="entry name" value="SET domain"/>
    <property type="match status" value="1"/>
</dbReference>
<dbReference type="Pfam" id="PF00856">
    <property type="entry name" value="SET"/>
    <property type="match status" value="1"/>
</dbReference>
<dbReference type="Gene3D" id="1.25.40.10">
    <property type="entry name" value="Tetratricopeptide repeat domain"/>
    <property type="match status" value="1"/>
</dbReference>
<comment type="caution">
    <text evidence="2">The sequence shown here is derived from an EMBL/GenBank/DDBJ whole genome shotgun (WGS) entry which is preliminary data.</text>
</comment>
<name>A0A836HI20_9TRYP</name>
<dbReference type="KEGG" id="lmat:92517767"/>
<evidence type="ECO:0000313" key="2">
    <source>
        <dbReference type="EMBL" id="KAG5484530.1"/>
    </source>
</evidence>
<keyword evidence="3" id="KW-1185">Reference proteome</keyword>
<reference evidence="3" key="2">
    <citation type="journal article" date="2021" name="Sci. Data">
        <title>Chromosome-scale genome sequencing, assembly and annotation of six genomes from subfamily Leishmaniinae.</title>
        <authorList>
            <person name="Almutairi H."/>
            <person name="Urbaniak M.D."/>
            <person name="Bates M.D."/>
            <person name="Jariyapan N."/>
            <person name="Kwakye-Nuako G."/>
            <person name="Thomaz Soccol V."/>
            <person name="Al-Salem W.S."/>
            <person name="Dillon R.J."/>
            <person name="Bates P.A."/>
            <person name="Gatherer D."/>
        </authorList>
    </citation>
    <scope>NUCLEOTIDE SEQUENCE [LARGE SCALE GENOMIC DNA]</scope>
</reference>
<organism evidence="2 3">
    <name type="scientific">Leishmania martiniquensis</name>
    <dbReference type="NCBI Taxonomy" id="1580590"/>
    <lineage>
        <taxon>Eukaryota</taxon>
        <taxon>Discoba</taxon>
        <taxon>Euglenozoa</taxon>
        <taxon>Kinetoplastea</taxon>
        <taxon>Metakinetoplastina</taxon>
        <taxon>Trypanosomatida</taxon>
        <taxon>Trypanosomatidae</taxon>
        <taxon>Leishmaniinae</taxon>
        <taxon>Leishmania</taxon>
    </lineage>
</organism>
<dbReference type="RefSeq" id="XP_067180468.1">
    <property type="nucleotide sequence ID" value="XM_067325255.1"/>
</dbReference>
<evidence type="ECO:0000259" key="1">
    <source>
        <dbReference type="PROSITE" id="PS50280"/>
    </source>
</evidence>
<reference evidence="3" key="1">
    <citation type="journal article" date="2021" name="Microbiol. Resour. Announc.">
        <title>LGAAP: Leishmaniinae Genome Assembly and Annotation Pipeline.</title>
        <authorList>
            <person name="Almutairi H."/>
            <person name="Urbaniak M.D."/>
            <person name="Bates M.D."/>
            <person name="Jariyapan N."/>
            <person name="Kwakye-Nuako G."/>
            <person name="Thomaz-Soccol V."/>
            <person name="Al-Salem W.S."/>
            <person name="Dillon R.J."/>
            <person name="Bates P.A."/>
            <person name="Gatherer D."/>
        </authorList>
    </citation>
    <scope>NUCLEOTIDE SEQUENCE [LARGE SCALE GENOMIC DNA]</scope>
</reference>
<dbReference type="Gene3D" id="2.170.270.10">
    <property type="entry name" value="SET domain"/>
    <property type="match status" value="1"/>
</dbReference>
<dbReference type="InterPro" id="IPR001214">
    <property type="entry name" value="SET_dom"/>
</dbReference>
<accession>A0A836HI20</accession>
<protein>
    <recommendedName>
        <fullName evidence="1">SET domain-containing protein</fullName>
    </recommendedName>
</protein>
<dbReference type="Proteomes" id="UP000673552">
    <property type="component" value="Unassembled WGS sequence"/>
</dbReference>
<dbReference type="CDD" id="cd20071">
    <property type="entry name" value="SET_SMYD"/>
    <property type="match status" value="1"/>
</dbReference>